<dbReference type="GO" id="GO:0019843">
    <property type="term" value="F:rRNA binding"/>
    <property type="evidence" value="ECO:0007669"/>
    <property type="project" value="UniProtKB-UniRule"/>
</dbReference>
<dbReference type="OrthoDB" id="5292312at2"/>
<sequence>MNRLQETYQKEIVPALSKQMGYKSSMQVPRLEKIIISVCTSEAVQNPKIVNGIVEEISAIAGQKAVVTKAKKAISNFKLREGIPIGVRVTLRRERMWSFLDRLQTLALPRVRDFRGLPSKGFDGRGNYNMGLKEQIVFPEINYDKIEKVRGMNITICTTAGNDNEGRALLEALGMPFRK</sequence>
<dbReference type="HAMAP" id="MF_01333_B">
    <property type="entry name" value="Ribosomal_uL5_B"/>
    <property type="match status" value="1"/>
</dbReference>
<keyword evidence="3 5" id="KW-0687">Ribonucleoprotein</keyword>
<evidence type="ECO:0000256" key="5">
    <source>
        <dbReference type="HAMAP-Rule" id="MF_01333"/>
    </source>
</evidence>
<accession>M4VDK7</accession>
<dbReference type="InterPro" id="IPR022803">
    <property type="entry name" value="Ribosomal_uL5_dom_sf"/>
</dbReference>
<dbReference type="KEGG" id="bex:A11Q_1900"/>
<comment type="similarity">
    <text evidence="1 5 6">Belongs to the universal ribosomal protein uL5 family.</text>
</comment>
<evidence type="ECO:0000256" key="1">
    <source>
        <dbReference type="ARBA" id="ARBA00008553"/>
    </source>
</evidence>
<dbReference type="PIRSF" id="PIRSF002161">
    <property type="entry name" value="Ribosomal_L5"/>
    <property type="match status" value="1"/>
</dbReference>
<dbReference type="HOGENOM" id="CLU_061015_2_1_7"/>
<comment type="function">
    <text evidence="5">This is 1 of the proteins that bind and probably mediate the attachment of the 5S RNA into the large ribosomal subunit, where it forms part of the central protuberance. In the 70S ribosome it contacts protein S13 of the 30S subunit (bridge B1b), connecting the 2 subunits; this bridge is implicated in subunit movement. Contacts the P site tRNA; the 5S rRNA and some of its associated proteins might help stabilize positioning of ribosome-bound tRNAs.</text>
</comment>
<gene>
    <name evidence="5" type="primary">rplE</name>
    <name evidence="9" type="ORF">A11Q_1900</name>
</gene>
<dbReference type="STRING" id="1184267.A11Q_1900"/>
<name>M4VDK7_9BACT</name>
<evidence type="ECO:0000313" key="10">
    <source>
        <dbReference type="Proteomes" id="UP000012040"/>
    </source>
</evidence>
<dbReference type="InterPro" id="IPR002132">
    <property type="entry name" value="Ribosomal_uL5"/>
</dbReference>
<dbReference type="GO" id="GO:0005840">
    <property type="term" value="C:ribosome"/>
    <property type="evidence" value="ECO:0007669"/>
    <property type="project" value="UniProtKB-KW"/>
</dbReference>
<keyword evidence="5" id="KW-0699">rRNA-binding</keyword>
<keyword evidence="10" id="KW-1185">Reference proteome</keyword>
<keyword evidence="2 5" id="KW-0689">Ribosomal protein</keyword>
<proteinExistence type="inferred from homology"/>
<reference evidence="9 10" key="1">
    <citation type="journal article" date="2013" name="ISME J.">
        <title>By their genes ye shall know them: genomic signatures of predatory bacteria.</title>
        <authorList>
            <person name="Pasternak Z."/>
            <person name="Pietrokovski S."/>
            <person name="Rotem O."/>
            <person name="Gophna U."/>
            <person name="Lurie-Weinberger M.N."/>
            <person name="Jurkevitch E."/>
        </authorList>
    </citation>
    <scope>NUCLEOTIDE SEQUENCE [LARGE SCALE GENOMIC DNA]</scope>
    <source>
        <strain evidence="9 10">JSS</strain>
    </source>
</reference>
<dbReference type="EMBL" id="CP003537">
    <property type="protein sequence ID" value="AGH96116.1"/>
    <property type="molecule type" value="Genomic_DNA"/>
</dbReference>
<dbReference type="GO" id="GO:0000049">
    <property type="term" value="F:tRNA binding"/>
    <property type="evidence" value="ECO:0007669"/>
    <property type="project" value="UniProtKB-UniRule"/>
</dbReference>
<dbReference type="InterPro" id="IPR020930">
    <property type="entry name" value="Ribosomal_uL5_bac-type"/>
</dbReference>
<dbReference type="PROSITE" id="PS00358">
    <property type="entry name" value="RIBOSOMAL_L5"/>
    <property type="match status" value="1"/>
</dbReference>
<organism evidence="9 10">
    <name type="scientific">Pseudobdellovibrio exovorus JSS</name>
    <dbReference type="NCBI Taxonomy" id="1184267"/>
    <lineage>
        <taxon>Bacteria</taxon>
        <taxon>Pseudomonadati</taxon>
        <taxon>Bdellovibrionota</taxon>
        <taxon>Bdellovibrionia</taxon>
        <taxon>Bdellovibrionales</taxon>
        <taxon>Pseudobdellovibrionaceae</taxon>
        <taxon>Pseudobdellovibrio</taxon>
    </lineage>
</organism>
<dbReference type="GO" id="GO:1990904">
    <property type="term" value="C:ribonucleoprotein complex"/>
    <property type="evidence" value="ECO:0007669"/>
    <property type="project" value="UniProtKB-KW"/>
</dbReference>
<protein>
    <recommendedName>
        <fullName evidence="4 5">Large ribosomal subunit protein uL5</fullName>
    </recommendedName>
</protein>
<evidence type="ECO:0000256" key="3">
    <source>
        <dbReference type="ARBA" id="ARBA00023274"/>
    </source>
</evidence>
<keyword evidence="5" id="KW-0820">tRNA-binding</keyword>
<dbReference type="InterPro" id="IPR020929">
    <property type="entry name" value="Ribosomal_uL5_CS"/>
</dbReference>
<dbReference type="GO" id="GO:0006412">
    <property type="term" value="P:translation"/>
    <property type="evidence" value="ECO:0007669"/>
    <property type="project" value="UniProtKB-UniRule"/>
</dbReference>
<dbReference type="InterPro" id="IPR031309">
    <property type="entry name" value="Ribosomal_uL5_C"/>
</dbReference>
<evidence type="ECO:0000259" key="8">
    <source>
        <dbReference type="Pfam" id="PF00673"/>
    </source>
</evidence>
<dbReference type="PATRIC" id="fig|1184267.3.peg.1925"/>
<evidence type="ECO:0000256" key="4">
    <source>
        <dbReference type="ARBA" id="ARBA00035245"/>
    </source>
</evidence>
<dbReference type="NCBIfam" id="NF000585">
    <property type="entry name" value="PRK00010.1"/>
    <property type="match status" value="1"/>
</dbReference>
<dbReference type="Proteomes" id="UP000012040">
    <property type="component" value="Chromosome"/>
</dbReference>
<feature type="domain" description="Large ribosomal subunit protein uL5 C-terminal" evidence="8">
    <location>
        <begin position="84"/>
        <end position="177"/>
    </location>
</feature>
<dbReference type="FunFam" id="3.30.1440.10:FF:000001">
    <property type="entry name" value="50S ribosomal protein L5"/>
    <property type="match status" value="1"/>
</dbReference>
<dbReference type="Pfam" id="PF00673">
    <property type="entry name" value="Ribosomal_L5_C"/>
    <property type="match status" value="1"/>
</dbReference>
<evidence type="ECO:0000259" key="7">
    <source>
        <dbReference type="Pfam" id="PF00281"/>
    </source>
</evidence>
<dbReference type="PANTHER" id="PTHR11994">
    <property type="entry name" value="60S RIBOSOMAL PROTEIN L11-RELATED"/>
    <property type="match status" value="1"/>
</dbReference>
<dbReference type="SUPFAM" id="SSF55282">
    <property type="entry name" value="RL5-like"/>
    <property type="match status" value="1"/>
</dbReference>
<dbReference type="eggNOG" id="COG0094">
    <property type="taxonomic scope" value="Bacteria"/>
</dbReference>
<evidence type="ECO:0000256" key="6">
    <source>
        <dbReference type="RuleBase" id="RU003930"/>
    </source>
</evidence>
<keyword evidence="5" id="KW-0694">RNA-binding</keyword>
<dbReference type="RefSeq" id="WP_015470606.1">
    <property type="nucleotide sequence ID" value="NC_020813.1"/>
</dbReference>
<dbReference type="InterPro" id="IPR031310">
    <property type="entry name" value="Ribosomal_uL5_N"/>
</dbReference>
<feature type="domain" description="Large ribosomal subunit protein uL5 N-terminal" evidence="7">
    <location>
        <begin position="25"/>
        <end position="80"/>
    </location>
</feature>
<evidence type="ECO:0000256" key="2">
    <source>
        <dbReference type="ARBA" id="ARBA00022980"/>
    </source>
</evidence>
<dbReference type="Pfam" id="PF00281">
    <property type="entry name" value="Ribosomal_L5"/>
    <property type="match status" value="1"/>
</dbReference>
<dbReference type="GO" id="GO:0003735">
    <property type="term" value="F:structural constituent of ribosome"/>
    <property type="evidence" value="ECO:0007669"/>
    <property type="project" value="InterPro"/>
</dbReference>
<comment type="subunit">
    <text evidence="5">Part of the 50S ribosomal subunit; part of the 5S rRNA/L5/L18/L25 subcomplex. Contacts the 5S rRNA and the P site tRNA. Forms a bridge to the 30S subunit in the 70S ribosome.</text>
</comment>
<dbReference type="AlphaFoldDB" id="M4VDK7"/>
<dbReference type="Gene3D" id="3.30.1440.10">
    <property type="match status" value="1"/>
</dbReference>
<evidence type="ECO:0000313" key="9">
    <source>
        <dbReference type="EMBL" id="AGH96116.1"/>
    </source>
</evidence>